<gene>
    <name evidence="13" type="ORF">ATK78_3183</name>
</gene>
<evidence type="ECO:0000313" key="13">
    <source>
        <dbReference type="EMBL" id="TDQ08667.1"/>
    </source>
</evidence>
<evidence type="ECO:0000256" key="5">
    <source>
        <dbReference type="ARBA" id="ARBA00023077"/>
    </source>
</evidence>
<comment type="caution">
    <text evidence="13">The sequence shown here is derived from an EMBL/GenBank/DDBJ whole genome shotgun (WGS) entry which is preliminary data.</text>
</comment>
<dbReference type="InterPro" id="IPR000531">
    <property type="entry name" value="Beta-barrel_TonB"/>
</dbReference>
<keyword evidence="3 8" id="KW-1134">Transmembrane beta strand</keyword>
<dbReference type="InterPro" id="IPR037066">
    <property type="entry name" value="Plug_dom_sf"/>
</dbReference>
<evidence type="ECO:0000256" key="3">
    <source>
        <dbReference type="ARBA" id="ARBA00022452"/>
    </source>
</evidence>
<keyword evidence="2 8" id="KW-0813">Transport</keyword>
<evidence type="ECO:0000313" key="14">
    <source>
        <dbReference type="Proteomes" id="UP000295620"/>
    </source>
</evidence>
<keyword evidence="6 8" id="KW-0472">Membrane</keyword>
<evidence type="ECO:0000256" key="7">
    <source>
        <dbReference type="ARBA" id="ARBA00023237"/>
    </source>
</evidence>
<dbReference type="NCBIfam" id="TIGR04056">
    <property type="entry name" value="OMP_RagA_SusC"/>
    <property type="match status" value="1"/>
</dbReference>
<dbReference type="RefSeq" id="WP_133577016.1">
    <property type="nucleotide sequence ID" value="NZ_SNYC01000005.1"/>
</dbReference>
<dbReference type="PROSITE" id="PS52016">
    <property type="entry name" value="TONB_DEPENDENT_REC_3"/>
    <property type="match status" value="1"/>
</dbReference>
<keyword evidence="5 9" id="KW-0798">TonB box</keyword>
<dbReference type="OrthoDB" id="778146at2"/>
<dbReference type="InterPro" id="IPR023996">
    <property type="entry name" value="TonB-dep_OMP_SusC/RagA"/>
</dbReference>
<dbReference type="AlphaFoldDB" id="A0A4R6STI1"/>
<keyword evidence="10" id="KW-1133">Transmembrane helix</keyword>
<dbReference type="InterPro" id="IPR012910">
    <property type="entry name" value="Plug_dom"/>
</dbReference>
<dbReference type="SUPFAM" id="SSF56935">
    <property type="entry name" value="Porins"/>
    <property type="match status" value="1"/>
</dbReference>
<accession>A0A4R6STI1</accession>
<keyword evidence="14" id="KW-1185">Reference proteome</keyword>
<comment type="subcellular location">
    <subcellularLocation>
        <location evidence="1 8">Cell outer membrane</location>
        <topology evidence="1 8">Multi-pass membrane protein</topology>
    </subcellularLocation>
</comment>
<sequence>MSAKITNQKNLLKRIRYYVMPIMLALICGPLFAQSLNVKGKIRSGDNNQPIPGVTVTEKGTQNGVVASNAGLFSIDINANATLVFTMIGYIPKEVVVGNQREINVILQPDNKVLDEVVVIGYGTARRKDLVGAVNTVSAKEAGANTALSPAQLLVGKMPGVQVVNSQIIIRGTGSFTSVDPLYVIDGIQGDGNVFSTISPQDIETITVLKDASSTAIYGVAAANGVVIVTTKKARAGATRVTFNTQAGISKAWRLLDILKARDYVDLLKDIAATTNIAVPAKLNTEDVLVDRADYQKEVFKTAYSTESDLNVSGGGEKVLYNLSMSYITQDALIKSSRNDRLFTRISLDETLGRFHFGQTLNLRYNRGSGQGASLVGGITYAPYQPILDPAVLGGYSIVTNVNDNSNVGNPLQDLGVKSSKSNSLTLYPQVFGEVKLISGLTFRSQLSGTYNTSHSDSYQYPYVASNNLAYGRQVGRSFGSSFTYTFENYFSYNKTFGKHNLSATLGTSYIDAGYNKALTVLGTGLTNDNIKDISVAPTVTTTGNGSGYGTQFGSAQSWYGRLIYTFNDRYILSGSVRRDGSSNFGINNRYGNFPGVGFAWRFTEESFIKSALPFLSDSRLRAGWGRTGNNKFNLGVTDVFTYSGYPNGNLVYSFGTNEAFAGGTTVATISNPDLHWEQTDQTDIGLDLGFLNNQLTVSSGYYIRKSRGLIVNVPVPTSVGIGGINGIQSVVTSNAADAENKGFELQVSYKSNTEHNFSYTISANGALNKNKTLSLGNLSQSPIISGVFNSLNGLTLTQKGSPIGAFYGYRVDHVASTQAEIDALNATARQKTGNTSAVYQAGVKPGDFLFRDLTGDGVVDAIDQQVLGSAIPKFIYGFNMSGNYKSFDINLVISGVTGIQLGNALKFFTENASTGHNATTAILDRWRKSGDVAALPRAGQSVTSSGNLRPSDFFVENGAYLRVRNLTLGYTFSKNALRSISGQVLSGLRVFAASQNLFTITGYKGYDPEVSGSDFIFGRGIDNGQVPQPRTFIAGIQLGF</sequence>
<evidence type="ECO:0000256" key="8">
    <source>
        <dbReference type="PROSITE-ProRule" id="PRU01360"/>
    </source>
</evidence>
<evidence type="ECO:0000256" key="4">
    <source>
        <dbReference type="ARBA" id="ARBA00022692"/>
    </source>
</evidence>
<evidence type="ECO:0000256" key="10">
    <source>
        <dbReference type="SAM" id="Phobius"/>
    </source>
</evidence>
<dbReference type="Pfam" id="PF13715">
    <property type="entry name" value="CarbopepD_reg_2"/>
    <property type="match status" value="1"/>
</dbReference>
<dbReference type="GO" id="GO:0009279">
    <property type="term" value="C:cell outer membrane"/>
    <property type="evidence" value="ECO:0007669"/>
    <property type="project" value="UniProtKB-SubCell"/>
</dbReference>
<evidence type="ECO:0000259" key="12">
    <source>
        <dbReference type="Pfam" id="PF07715"/>
    </source>
</evidence>
<dbReference type="Gene3D" id="2.40.170.20">
    <property type="entry name" value="TonB-dependent receptor, beta-barrel domain"/>
    <property type="match status" value="1"/>
</dbReference>
<protein>
    <submittedName>
        <fullName evidence="13">TonB-linked SusC/RagA family outer membrane protein</fullName>
    </submittedName>
</protein>
<feature type="transmembrane region" description="Helical" evidence="10">
    <location>
        <begin position="15"/>
        <end position="33"/>
    </location>
</feature>
<organism evidence="13 14">
    <name type="scientific">Pedobacter metabolipauper</name>
    <dbReference type="NCBI Taxonomy" id="425513"/>
    <lineage>
        <taxon>Bacteria</taxon>
        <taxon>Pseudomonadati</taxon>
        <taxon>Bacteroidota</taxon>
        <taxon>Sphingobacteriia</taxon>
        <taxon>Sphingobacteriales</taxon>
        <taxon>Sphingobacteriaceae</taxon>
        <taxon>Pedobacter</taxon>
    </lineage>
</organism>
<dbReference type="Gene3D" id="2.170.130.10">
    <property type="entry name" value="TonB-dependent receptor, plug domain"/>
    <property type="match status" value="1"/>
</dbReference>
<dbReference type="Pfam" id="PF00593">
    <property type="entry name" value="TonB_dep_Rec_b-barrel"/>
    <property type="match status" value="1"/>
</dbReference>
<dbReference type="InterPro" id="IPR036942">
    <property type="entry name" value="Beta-barrel_TonB_sf"/>
</dbReference>
<dbReference type="Gene3D" id="2.60.40.1120">
    <property type="entry name" value="Carboxypeptidase-like, regulatory domain"/>
    <property type="match status" value="1"/>
</dbReference>
<keyword evidence="4 8" id="KW-0812">Transmembrane</keyword>
<evidence type="ECO:0000256" key="2">
    <source>
        <dbReference type="ARBA" id="ARBA00022448"/>
    </source>
</evidence>
<dbReference type="Proteomes" id="UP000295620">
    <property type="component" value="Unassembled WGS sequence"/>
</dbReference>
<dbReference type="Pfam" id="PF07715">
    <property type="entry name" value="Plug"/>
    <property type="match status" value="1"/>
</dbReference>
<keyword evidence="7 8" id="KW-0998">Cell outer membrane</keyword>
<dbReference type="SUPFAM" id="SSF49464">
    <property type="entry name" value="Carboxypeptidase regulatory domain-like"/>
    <property type="match status" value="1"/>
</dbReference>
<dbReference type="InterPro" id="IPR008969">
    <property type="entry name" value="CarboxyPept-like_regulatory"/>
</dbReference>
<evidence type="ECO:0000256" key="1">
    <source>
        <dbReference type="ARBA" id="ARBA00004571"/>
    </source>
</evidence>
<reference evidence="13 14" key="1">
    <citation type="submission" date="2019-03" db="EMBL/GenBank/DDBJ databases">
        <title>Genomic Encyclopedia of Archaeal and Bacterial Type Strains, Phase II (KMG-II): from individual species to whole genera.</title>
        <authorList>
            <person name="Goeker M."/>
        </authorList>
    </citation>
    <scope>NUCLEOTIDE SEQUENCE [LARGE SCALE GENOMIC DNA]</scope>
    <source>
        <strain evidence="13 14">DSM 19035</strain>
    </source>
</reference>
<dbReference type="InterPro" id="IPR039426">
    <property type="entry name" value="TonB-dep_rcpt-like"/>
</dbReference>
<name>A0A4R6STI1_9SPHI</name>
<dbReference type="NCBIfam" id="TIGR04057">
    <property type="entry name" value="SusC_RagA_signa"/>
    <property type="match status" value="1"/>
</dbReference>
<evidence type="ECO:0000256" key="9">
    <source>
        <dbReference type="RuleBase" id="RU003357"/>
    </source>
</evidence>
<proteinExistence type="inferred from homology"/>
<dbReference type="EMBL" id="SNYC01000005">
    <property type="protein sequence ID" value="TDQ08667.1"/>
    <property type="molecule type" value="Genomic_DNA"/>
</dbReference>
<comment type="similarity">
    <text evidence="8 9">Belongs to the TonB-dependent receptor family.</text>
</comment>
<feature type="domain" description="TonB-dependent receptor plug" evidence="12">
    <location>
        <begin position="128"/>
        <end position="226"/>
    </location>
</feature>
<evidence type="ECO:0000259" key="11">
    <source>
        <dbReference type="Pfam" id="PF00593"/>
    </source>
</evidence>
<dbReference type="InterPro" id="IPR023997">
    <property type="entry name" value="TonB-dep_OMP_SusC/RagA_CS"/>
</dbReference>
<evidence type="ECO:0000256" key="6">
    <source>
        <dbReference type="ARBA" id="ARBA00023136"/>
    </source>
</evidence>
<feature type="domain" description="TonB-dependent receptor-like beta-barrel" evidence="11">
    <location>
        <begin position="403"/>
        <end position="901"/>
    </location>
</feature>